<reference evidence="1" key="1">
    <citation type="submission" date="2011-04" db="EMBL/GenBank/DDBJ databases">
        <title>Evolution of plant cell wall degrading machinery underlies the functional diversity of forest fungi.</title>
        <authorList>
            <consortium name="US DOE Joint Genome Institute (JGI-PGF)"/>
            <person name="Eastwood D.C."/>
            <person name="Floudas D."/>
            <person name="Binder M."/>
            <person name="Majcherczyk A."/>
            <person name="Schneider P."/>
            <person name="Aerts A."/>
            <person name="Asiegbu F.O."/>
            <person name="Baker S.E."/>
            <person name="Barry K."/>
            <person name="Bendiksby M."/>
            <person name="Blumentritt M."/>
            <person name="Coutinho P.M."/>
            <person name="Cullen D."/>
            <person name="Cullen D."/>
            <person name="Gathman A."/>
            <person name="Goodell B."/>
            <person name="Henrissat B."/>
            <person name="Ihrmark K."/>
            <person name="Kauserud H."/>
            <person name="Kohler A."/>
            <person name="LaButti K."/>
            <person name="Lapidus A."/>
            <person name="Lavin J.L."/>
            <person name="Lee Y.-H."/>
            <person name="Lindquist E."/>
            <person name="Lilly W."/>
            <person name="Lucas S."/>
            <person name="Morin E."/>
            <person name="Murat C."/>
            <person name="Oguiza J.A."/>
            <person name="Park J."/>
            <person name="Pisabarro A.G."/>
            <person name="Riley R."/>
            <person name="Rosling A."/>
            <person name="Salamov A."/>
            <person name="Schmidt O."/>
            <person name="Schmutz J."/>
            <person name="Skrede I."/>
            <person name="Stenlid J."/>
            <person name="Wiebenga A."/>
            <person name="Xie X."/>
            <person name="Kues U."/>
            <person name="Hibbett D.S."/>
            <person name="Hoffmeister D."/>
            <person name="Hogberg N."/>
            <person name="Martin F."/>
            <person name="Grigoriev I.V."/>
            <person name="Watkinson S.C."/>
        </authorList>
    </citation>
    <scope>NUCLEOTIDE SEQUENCE</scope>
    <source>
        <strain evidence="1">S7.9</strain>
    </source>
</reference>
<sequence>MVHIPVCLSCCSAARRSSLYPRNRASALPSSIFPQDCKTKLPAGNKIEDEWNQ</sequence>
<evidence type="ECO:0000313" key="1">
    <source>
        <dbReference type="EMBL" id="EGO23212.1"/>
    </source>
</evidence>
<name>F8P234_SERL9</name>
<proteinExistence type="predicted"/>
<dbReference type="Proteomes" id="UP000008064">
    <property type="component" value="Unassembled WGS sequence"/>
</dbReference>
<dbReference type="RefSeq" id="XP_007320452.1">
    <property type="nucleotide sequence ID" value="XM_007320390.1"/>
</dbReference>
<gene>
    <name evidence="1" type="ORF">SERLADRAFT_472081</name>
</gene>
<dbReference type="KEGG" id="sla:SERLADRAFT_472081"/>
<protein>
    <submittedName>
        <fullName evidence="1">Uncharacterized protein</fullName>
    </submittedName>
</protein>
<dbReference type="HOGENOM" id="CLU_3070138_0_0_1"/>
<organism>
    <name type="scientific">Serpula lacrymans var. lacrymans (strain S7.9)</name>
    <name type="common">Dry rot fungus</name>
    <dbReference type="NCBI Taxonomy" id="578457"/>
    <lineage>
        <taxon>Eukaryota</taxon>
        <taxon>Fungi</taxon>
        <taxon>Dikarya</taxon>
        <taxon>Basidiomycota</taxon>
        <taxon>Agaricomycotina</taxon>
        <taxon>Agaricomycetes</taxon>
        <taxon>Agaricomycetidae</taxon>
        <taxon>Boletales</taxon>
        <taxon>Coniophorineae</taxon>
        <taxon>Serpulaceae</taxon>
        <taxon>Serpula</taxon>
    </lineage>
</organism>
<dbReference type="AlphaFoldDB" id="F8P234"/>
<dbReference type="GeneID" id="18820065"/>
<dbReference type="EMBL" id="GL945436">
    <property type="protein sequence ID" value="EGO23212.1"/>
    <property type="molecule type" value="Genomic_DNA"/>
</dbReference>
<accession>F8P234</accession>